<feature type="transmembrane region" description="Helical" evidence="1">
    <location>
        <begin position="63"/>
        <end position="81"/>
    </location>
</feature>
<feature type="transmembrane region" description="Helical" evidence="1">
    <location>
        <begin position="122"/>
        <end position="143"/>
    </location>
</feature>
<evidence type="ECO:0000313" key="3">
    <source>
        <dbReference type="Proteomes" id="UP001596137"/>
    </source>
</evidence>
<reference evidence="3" key="1">
    <citation type="journal article" date="2019" name="Int. J. Syst. Evol. Microbiol.">
        <title>The Global Catalogue of Microorganisms (GCM) 10K type strain sequencing project: providing services to taxonomists for standard genome sequencing and annotation.</title>
        <authorList>
            <consortium name="The Broad Institute Genomics Platform"/>
            <consortium name="The Broad Institute Genome Sequencing Center for Infectious Disease"/>
            <person name="Wu L."/>
            <person name="Ma J."/>
        </authorList>
    </citation>
    <scope>NUCLEOTIDE SEQUENCE [LARGE SCALE GENOMIC DNA]</scope>
    <source>
        <strain evidence="3">JCM 30346</strain>
    </source>
</reference>
<feature type="transmembrane region" description="Helical" evidence="1">
    <location>
        <begin position="180"/>
        <end position="206"/>
    </location>
</feature>
<evidence type="ECO:0000313" key="2">
    <source>
        <dbReference type="EMBL" id="MFC6082994.1"/>
    </source>
</evidence>
<dbReference type="EMBL" id="JBHSRF010000023">
    <property type="protein sequence ID" value="MFC6082994.1"/>
    <property type="molecule type" value="Genomic_DNA"/>
</dbReference>
<keyword evidence="1" id="KW-0472">Membrane</keyword>
<protein>
    <recommendedName>
        <fullName evidence="4">DUF1275 domain-containing protein</fullName>
    </recommendedName>
</protein>
<proteinExistence type="predicted"/>
<sequence>MNTSDIIVGVLLGLAVNEMSDVCPRLAVRVVALAARLQYGDTPRAAERGEVVAAYINDRPGKLFKLLTALGFVTIGAMAGLRRHNKSIGLEVRWRTSEGLMATALGGMIWGADPLLWQDQTIWSMIGGVIIMTSGLVQVVVAYFNRPWFTTVRGVVLMACSVGFALGAVARALTVDVFPIAIIDVALTVFLSLGALVIFAIGLTQISRPADIPSMKQILTSEAARRAERDDPR</sequence>
<evidence type="ECO:0008006" key="4">
    <source>
        <dbReference type="Google" id="ProtNLM"/>
    </source>
</evidence>
<dbReference type="Proteomes" id="UP001596137">
    <property type="component" value="Unassembled WGS sequence"/>
</dbReference>
<evidence type="ECO:0000256" key="1">
    <source>
        <dbReference type="SAM" id="Phobius"/>
    </source>
</evidence>
<dbReference type="RefSeq" id="WP_380754177.1">
    <property type="nucleotide sequence ID" value="NZ_JBHSRF010000023.1"/>
</dbReference>
<organism evidence="2 3">
    <name type="scientific">Sphaerisporangium aureirubrum</name>
    <dbReference type="NCBI Taxonomy" id="1544736"/>
    <lineage>
        <taxon>Bacteria</taxon>
        <taxon>Bacillati</taxon>
        <taxon>Actinomycetota</taxon>
        <taxon>Actinomycetes</taxon>
        <taxon>Streptosporangiales</taxon>
        <taxon>Streptosporangiaceae</taxon>
        <taxon>Sphaerisporangium</taxon>
    </lineage>
</organism>
<keyword evidence="1" id="KW-1133">Transmembrane helix</keyword>
<feature type="transmembrane region" description="Helical" evidence="1">
    <location>
        <begin position="155"/>
        <end position="174"/>
    </location>
</feature>
<comment type="caution">
    <text evidence="2">The sequence shown here is derived from an EMBL/GenBank/DDBJ whole genome shotgun (WGS) entry which is preliminary data.</text>
</comment>
<accession>A0ABW1NJV0</accession>
<keyword evidence="3" id="KW-1185">Reference proteome</keyword>
<name>A0ABW1NJV0_9ACTN</name>
<gene>
    <name evidence="2" type="ORF">ACFP1K_17615</name>
</gene>
<keyword evidence="1" id="KW-0812">Transmembrane</keyword>